<gene>
    <name evidence="1" type="ORF">I8531_004008</name>
</gene>
<dbReference type="Proteomes" id="UP000867740">
    <property type="component" value="Unassembled WGS sequence"/>
</dbReference>
<name>A0A9P3WHN6_KLUIN</name>
<reference evidence="1" key="1">
    <citation type="journal article" date="2018" name="Genome Biol.">
        <title>SKESA: strategic k-mer extension for scrupulous assemblies.</title>
        <authorList>
            <person name="Souvorov A."/>
            <person name="Agarwala R."/>
            <person name="Lipman D.J."/>
        </authorList>
    </citation>
    <scope>NUCLEOTIDE SEQUENCE</scope>
    <source>
        <strain evidence="1">CAVp300</strain>
    </source>
</reference>
<evidence type="ECO:0000313" key="2">
    <source>
        <dbReference type="Proteomes" id="UP000867740"/>
    </source>
</evidence>
<dbReference type="AlphaFoldDB" id="A0A9P3WHN6"/>
<reference evidence="1" key="2">
    <citation type="submission" date="2020-10" db="EMBL/GenBank/DDBJ databases">
        <authorList>
            <consortium name="NCBI Pathogen Detection Project"/>
        </authorList>
    </citation>
    <scope>NUCLEOTIDE SEQUENCE</scope>
    <source>
        <strain evidence="1">CAVp300</strain>
    </source>
</reference>
<accession>A0A9P3WHN6</accession>
<comment type="caution">
    <text evidence="1">The sequence shown here is derived from an EMBL/GenBank/DDBJ whole genome shotgun (WGS) entry which is preliminary data.</text>
</comment>
<protein>
    <submittedName>
        <fullName evidence="1">Uncharacterized protein</fullName>
    </submittedName>
</protein>
<evidence type="ECO:0000313" key="1">
    <source>
        <dbReference type="EMBL" id="HAT3583660.1"/>
    </source>
</evidence>
<organism evidence="1 2">
    <name type="scientific">Kluyvera intermedia</name>
    <name type="common">Enterobacter intermedius</name>
    <dbReference type="NCBI Taxonomy" id="61648"/>
    <lineage>
        <taxon>Bacteria</taxon>
        <taxon>Pseudomonadati</taxon>
        <taxon>Pseudomonadota</taxon>
        <taxon>Gammaproteobacteria</taxon>
        <taxon>Enterobacterales</taxon>
        <taxon>Enterobacteriaceae</taxon>
        <taxon>Kluyvera</taxon>
    </lineage>
</organism>
<proteinExistence type="predicted"/>
<dbReference type="EMBL" id="DACSUM010000039">
    <property type="protein sequence ID" value="HAT3583660.1"/>
    <property type="molecule type" value="Genomic_DNA"/>
</dbReference>
<dbReference type="RefSeq" id="WP_047372741.1">
    <property type="nucleotide sequence ID" value="NZ_CABMNU010000005.1"/>
</dbReference>
<sequence>MIKDVKESLVELVMGDAILELLEADAPISHGALIAQLARNLEQEQRESRREAILAAINEIQESIKLIDRTEEKRTRWNQQTVKNSKMLQLNIASQGVGDKKH</sequence>